<dbReference type="Pfam" id="PF25873">
    <property type="entry name" value="WHD_MalT"/>
    <property type="match status" value="1"/>
</dbReference>
<accession>A0A1H3SZE1</accession>
<dbReference type="Pfam" id="PF00196">
    <property type="entry name" value="GerE"/>
    <property type="match status" value="1"/>
</dbReference>
<evidence type="ECO:0000256" key="3">
    <source>
        <dbReference type="ARBA" id="ARBA00023163"/>
    </source>
</evidence>
<dbReference type="OrthoDB" id="134985at2"/>
<dbReference type="Gene3D" id="3.40.50.300">
    <property type="entry name" value="P-loop containing nucleotide triphosphate hydrolases"/>
    <property type="match status" value="1"/>
</dbReference>
<dbReference type="SUPFAM" id="SSF48452">
    <property type="entry name" value="TPR-like"/>
    <property type="match status" value="1"/>
</dbReference>
<keyword evidence="3" id="KW-0804">Transcription</keyword>
<evidence type="ECO:0000256" key="1">
    <source>
        <dbReference type="ARBA" id="ARBA00023015"/>
    </source>
</evidence>
<reference evidence="6" key="1">
    <citation type="submission" date="2016-10" db="EMBL/GenBank/DDBJ databases">
        <authorList>
            <person name="Varghese N."/>
            <person name="Submissions S."/>
        </authorList>
    </citation>
    <scope>NUCLEOTIDE SEQUENCE [LARGE SCALE GENOMIC DNA]</scope>
    <source>
        <strain evidence="6">DSM 44718</strain>
    </source>
</reference>
<dbReference type="SMART" id="SM00421">
    <property type="entry name" value="HTH_LUXR"/>
    <property type="match status" value="1"/>
</dbReference>
<dbReference type="CDD" id="cd06170">
    <property type="entry name" value="LuxR_C_like"/>
    <property type="match status" value="1"/>
</dbReference>
<protein>
    <submittedName>
        <fullName evidence="5">LuxR family transcriptional regulator, maltose regulon positive regulatory protein</fullName>
    </submittedName>
</protein>
<evidence type="ECO:0000256" key="2">
    <source>
        <dbReference type="ARBA" id="ARBA00023125"/>
    </source>
</evidence>
<dbReference type="Gene3D" id="1.10.10.10">
    <property type="entry name" value="Winged helix-like DNA-binding domain superfamily/Winged helix DNA-binding domain"/>
    <property type="match status" value="1"/>
</dbReference>
<name>A0A1H3SZE1_9ACTN</name>
<dbReference type="Proteomes" id="UP000199632">
    <property type="component" value="Unassembled WGS sequence"/>
</dbReference>
<feature type="domain" description="HTH luxR-type" evidence="4">
    <location>
        <begin position="802"/>
        <end position="867"/>
    </location>
</feature>
<dbReference type="InterPro" id="IPR036388">
    <property type="entry name" value="WH-like_DNA-bd_sf"/>
</dbReference>
<dbReference type="InterPro" id="IPR011990">
    <property type="entry name" value="TPR-like_helical_dom_sf"/>
</dbReference>
<organism evidence="5 6">
    <name type="scientific">Asanoa ishikariensis</name>
    <dbReference type="NCBI Taxonomy" id="137265"/>
    <lineage>
        <taxon>Bacteria</taxon>
        <taxon>Bacillati</taxon>
        <taxon>Actinomycetota</taxon>
        <taxon>Actinomycetes</taxon>
        <taxon>Micromonosporales</taxon>
        <taxon>Micromonosporaceae</taxon>
        <taxon>Asanoa</taxon>
    </lineage>
</organism>
<dbReference type="InterPro" id="IPR000792">
    <property type="entry name" value="Tscrpt_reg_LuxR_C"/>
</dbReference>
<dbReference type="STRING" id="137265.SAMN05421684_4980"/>
<dbReference type="GO" id="GO:0003677">
    <property type="term" value="F:DNA binding"/>
    <property type="evidence" value="ECO:0007669"/>
    <property type="project" value="UniProtKB-KW"/>
</dbReference>
<dbReference type="PANTHER" id="PTHR44688">
    <property type="entry name" value="DNA-BINDING TRANSCRIPTIONAL ACTIVATOR DEVR_DOSR"/>
    <property type="match status" value="1"/>
</dbReference>
<dbReference type="InterPro" id="IPR059106">
    <property type="entry name" value="WHD_MalT"/>
</dbReference>
<dbReference type="RefSeq" id="WP_090797995.1">
    <property type="nucleotide sequence ID" value="NZ_BOND01000004.1"/>
</dbReference>
<dbReference type="GO" id="GO:0006355">
    <property type="term" value="P:regulation of DNA-templated transcription"/>
    <property type="evidence" value="ECO:0007669"/>
    <property type="project" value="InterPro"/>
</dbReference>
<dbReference type="Pfam" id="PF17874">
    <property type="entry name" value="TPR_MalT"/>
    <property type="match status" value="1"/>
</dbReference>
<evidence type="ECO:0000313" key="6">
    <source>
        <dbReference type="Proteomes" id="UP000199632"/>
    </source>
</evidence>
<dbReference type="Gene3D" id="1.25.40.10">
    <property type="entry name" value="Tetratricopeptide repeat domain"/>
    <property type="match status" value="1"/>
</dbReference>
<keyword evidence="6" id="KW-1185">Reference proteome</keyword>
<proteinExistence type="predicted"/>
<dbReference type="PROSITE" id="PS50043">
    <property type="entry name" value="HTH_LUXR_2"/>
    <property type="match status" value="1"/>
</dbReference>
<keyword evidence="1" id="KW-0805">Transcription regulation</keyword>
<dbReference type="InterPro" id="IPR027417">
    <property type="entry name" value="P-loop_NTPase"/>
</dbReference>
<dbReference type="SUPFAM" id="SSF52540">
    <property type="entry name" value="P-loop containing nucleoside triphosphate hydrolases"/>
    <property type="match status" value="1"/>
</dbReference>
<dbReference type="AlphaFoldDB" id="A0A1H3SZE1"/>
<dbReference type="SUPFAM" id="SSF46894">
    <property type="entry name" value="C-terminal effector domain of the bipartite response regulators"/>
    <property type="match status" value="1"/>
</dbReference>
<gene>
    <name evidence="5" type="ORF">SAMN05421684_4980</name>
</gene>
<keyword evidence="2" id="KW-0238">DNA-binding</keyword>
<dbReference type="PANTHER" id="PTHR44688:SF25">
    <property type="entry name" value="HTH LUXR-TYPE DOMAIN-CONTAINING PROTEIN"/>
    <property type="match status" value="1"/>
</dbReference>
<dbReference type="EMBL" id="FNQB01000003">
    <property type="protein sequence ID" value="SDZ43362.1"/>
    <property type="molecule type" value="Genomic_DNA"/>
</dbReference>
<dbReference type="InterPro" id="IPR041617">
    <property type="entry name" value="TPR_MalT"/>
</dbReference>
<evidence type="ECO:0000313" key="5">
    <source>
        <dbReference type="EMBL" id="SDZ43362.1"/>
    </source>
</evidence>
<dbReference type="PRINTS" id="PR00038">
    <property type="entry name" value="HTHLUXR"/>
</dbReference>
<sequence>MVVLATKLFAPARRARLVARPRVTQRLDATLDAGNRLTLVSAPAGFGKTTVLGDWLAGLEQQVGWLSLDDGDNDPARFLAHLLAALARAGLDVDAAITDLTSLVNDIVRAGAEQGARWIVVLDDYHCIVAAEVHESVTFLLDHLPHQVRLVIATRADPPLPLARLRSRGQLTEVRAADLRFTPAEAGEFLNRVMALDLTAGDVAALEDRTEGWAAGLQLAALSLRGVADRAEVAGFIAAFTGSNRFVIDYLADEVLARQPPEVRDFLLRTAVLDRLTGPLCDAVTGGTDGTRTLADLERDNLFVVPLDNDRSWYRYHHLFADVLRARLLAESPEPPARLHERASAWFAAHGLVADAVRHALAAADFARAAVLIEQALPELRRARQDTLLMTWIRSLPEPMIRRSPVLSIVSGWSRLMARDLDGLTSRLDDAESALAAGARDPDLATTWADTEDLRTAPATIAVYRAALAQAHGDVDGTVREARHALSLAGPDDHFVRGAGGGFLGLAAWAAGNVQEALSTFAAAVRSLHAAGNVVDELDSTVVLADMWIAAGRPGQARRLLEEALRTAVAGGPPYPRATADLHVGLADLDRELDDLASAEAHLESARALAEKASITENQHRWYVVMAQVRAAAGDYDEAALLLDQAAALYRRGFYPDLRPIAALKARIQIAGGSLGAEGWAAQVTLDDEPDYAREYEHLTLARLLLFRRSSIPAVLALLDRLHAAAVAARRDGSVREIRVLQALAHQAGGDLPEALAALERSFDTPEPAGQVRLYLDEGAPMAALLGRGGELARALLSRRTTVVEPGLLSHRELQVLRLLDSGLTGPQIARELFVTVNTLRTHTKRIFTKLDVTTRAAAVRRARDRGLL</sequence>
<dbReference type="InterPro" id="IPR016032">
    <property type="entry name" value="Sig_transdc_resp-reg_C-effctor"/>
</dbReference>
<evidence type="ECO:0000259" key="4">
    <source>
        <dbReference type="PROSITE" id="PS50043"/>
    </source>
</evidence>